<gene>
    <name evidence="1" type="ORF">TNIN_59171</name>
</gene>
<dbReference type="EMBL" id="BMAV01027921">
    <property type="protein sequence ID" value="GFS63456.1"/>
    <property type="molecule type" value="Genomic_DNA"/>
</dbReference>
<dbReference type="Proteomes" id="UP000886998">
    <property type="component" value="Unassembled WGS sequence"/>
</dbReference>
<evidence type="ECO:0000313" key="1">
    <source>
        <dbReference type="EMBL" id="GFS63456.1"/>
    </source>
</evidence>
<reference evidence="1" key="1">
    <citation type="submission" date="2020-08" db="EMBL/GenBank/DDBJ databases">
        <title>Multicomponent nature underlies the extraordinary mechanical properties of spider dragline silk.</title>
        <authorList>
            <person name="Kono N."/>
            <person name="Nakamura H."/>
            <person name="Mori M."/>
            <person name="Yoshida Y."/>
            <person name="Ohtoshi R."/>
            <person name="Malay A.D."/>
            <person name="Moran D.A.P."/>
            <person name="Tomita M."/>
            <person name="Numata K."/>
            <person name="Arakawa K."/>
        </authorList>
    </citation>
    <scope>NUCLEOTIDE SEQUENCE</scope>
</reference>
<protein>
    <submittedName>
        <fullName evidence="1">Uncharacterized protein</fullName>
    </submittedName>
</protein>
<dbReference type="AlphaFoldDB" id="A0A8X6JEB9"/>
<comment type="caution">
    <text evidence="1">The sequence shown here is derived from an EMBL/GenBank/DDBJ whole genome shotgun (WGS) entry which is preliminary data.</text>
</comment>
<evidence type="ECO:0000313" key="2">
    <source>
        <dbReference type="Proteomes" id="UP000886998"/>
    </source>
</evidence>
<sequence length="106" mass="12193">MAGGFEHHVQWKKRLGEYACWCDLLHFFGVHYLSVVFSNDPVFILLYINELFSNSIQQEWQLCTSMNQGNAYGVVLQVEAAGIQLSDVSYRHILRSFYISDAAIRS</sequence>
<keyword evidence="2" id="KW-1185">Reference proteome</keyword>
<name>A0A8X6JEB9_9ARAC</name>
<organism evidence="1 2">
    <name type="scientific">Trichonephila inaurata madagascariensis</name>
    <dbReference type="NCBI Taxonomy" id="2747483"/>
    <lineage>
        <taxon>Eukaryota</taxon>
        <taxon>Metazoa</taxon>
        <taxon>Ecdysozoa</taxon>
        <taxon>Arthropoda</taxon>
        <taxon>Chelicerata</taxon>
        <taxon>Arachnida</taxon>
        <taxon>Araneae</taxon>
        <taxon>Araneomorphae</taxon>
        <taxon>Entelegynae</taxon>
        <taxon>Araneoidea</taxon>
        <taxon>Nephilidae</taxon>
        <taxon>Trichonephila</taxon>
        <taxon>Trichonephila inaurata</taxon>
    </lineage>
</organism>
<proteinExistence type="predicted"/>
<accession>A0A8X6JEB9</accession>